<keyword evidence="1" id="KW-1133">Transmembrane helix</keyword>
<evidence type="ECO:0000313" key="2">
    <source>
        <dbReference type="EMBL" id="MDA0646900.1"/>
    </source>
</evidence>
<dbReference type="RefSeq" id="WP_271280039.1">
    <property type="nucleotide sequence ID" value="NZ_BAABFD010000022.1"/>
</dbReference>
<feature type="transmembrane region" description="Helical" evidence="1">
    <location>
        <begin position="33"/>
        <end position="55"/>
    </location>
</feature>
<dbReference type="Proteomes" id="UP001212498">
    <property type="component" value="Unassembled WGS sequence"/>
</dbReference>
<reference evidence="2 3" key="1">
    <citation type="submission" date="2022-11" db="EMBL/GenBank/DDBJ databases">
        <title>Nonomuraea corallina sp. nov., a new species of the genus Nonomuraea isolated from sea side sediment in Thai sea.</title>
        <authorList>
            <person name="Ngamcharungchit C."/>
            <person name="Matsumoto A."/>
            <person name="Suriyachadkun C."/>
            <person name="Panbangred W."/>
            <person name="Inahashi Y."/>
            <person name="Intra B."/>
        </authorList>
    </citation>
    <scope>NUCLEOTIDE SEQUENCE [LARGE SCALE GENOMIC DNA]</scope>
    <source>
        <strain evidence="2 3">DSM 43553</strain>
    </source>
</reference>
<sequence>MMSAPLAGFEERRLAELKEYVAARARRRPRPRLLLAAAAAVTMMTAGGVAVMTAGGGDPAYAVTMGSDGVVDVVVRDFRDTGGLTEQLHELGVPAIVDYVPYGMMCQEPRAEVVEQVPPGLYHAPTTIPGEREGWQMRIDTKRFEPGQTFVWTMTVNPRGASSTSTILMRDPVAPCELVPDDRRVELDPGKPATGKGGPLEGVRVEGRTVAELDRELWKHGLPVMVNVIRPDPDAPEGFVVYAYEQSAYEDDYVVWAADVVHHGDEQVIRLLVTEKRYPENPVRR</sequence>
<keyword evidence="1" id="KW-0812">Transmembrane</keyword>
<keyword evidence="1" id="KW-0472">Membrane</keyword>
<comment type="caution">
    <text evidence="2">The sequence shown here is derived from an EMBL/GenBank/DDBJ whole genome shotgun (WGS) entry which is preliminary data.</text>
</comment>
<name>A0ABT4TBS7_9ACTN</name>
<dbReference type="EMBL" id="JAPNUD010000236">
    <property type="protein sequence ID" value="MDA0646900.1"/>
    <property type="molecule type" value="Genomic_DNA"/>
</dbReference>
<proteinExistence type="predicted"/>
<evidence type="ECO:0000256" key="1">
    <source>
        <dbReference type="SAM" id="Phobius"/>
    </source>
</evidence>
<organism evidence="2 3">
    <name type="scientific">Nonomuraea ferruginea</name>
    <dbReference type="NCBI Taxonomy" id="46174"/>
    <lineage>
        <taxon>Bacteria</taxon>
        <taxon>Bacillati</taxon>
        <taxon>Actinomycetota</taxon>
        <taxon>Actinomycetes</taxon>
        <taxon>Streptosporangiales</taxon>
        <taxon>Streptosporangiaceae</taxon>
        <taxon>Nonomuraea</taxon>
    </lineage>
</organism>
<keyword evidence="3" id="KW-1185">Reference proteome</keyword>
<protein>
    <submittedName>
        <fullName evidence="2">Uncharacterized protein</fullName>
    </submittedName>
</protein>
<accession>A0ABT4TBS7</accession>
<evidence type="ECO:0000313" key="3">
    <source>
        <dbReference type="Proteomes" id="UP001212498"/>
    </source>
</evidence>
<gene>
    <name evidence="2" type="ORF">OUY24_40270</name>
</gene>